<sequence length="363" mass="42024">MISATEIHSWFIPTDLKQDEALSSWLIRAALDSGCDPLSLTGVLWPKWRIWSVDVDRGLSAEQVQVLINTTKIDESQFNSATLRNFLIKYNLDNQTLDAWYLVLGTRNRKHRGGWQYCPECLSEDNVAYFRLPWRFAWHTGCIKHNQHLHDQCPHCHNAIQPRRLEAPDQVMTCCSICKKSLLEVNKSLVDCHALAFQKIFDQFLEQGCATYQDKLISVTDWLTVIKLFSQFIRKALAGSVNGKGWAFLEQLRIQVPHPELISNGLAVNQLPVTERERLFSCIYQLLIIPQEKFIETAKSLNMNRSSFWDKRNQLPAILRPVEEQLGSIYRNYPPKRALVATFKPKSKETVIRKFLRLKRKLG</sequence>
<dbReference type="STRING" id="29430.AHTJS_15690"/>
<reference evidence="3 4" key="1">
    <citation type="submission" date="2019-03" db="EMBL/GenBank/DDBJ databases">
        <title>Complete genome sequence of two outbreak-associated Acinetobacter haemolyticus strains.</title>
        <authorList>
            <person name="Bai L."/>
            <person name="Zhang S.-C."/>
            <person name="Deng Y."/>
            <person name="Song C.-C."/>
            <person name="Kang G.-B."/>
            <person name="Dong Y."/>
            <person name="Wang Y."/>
            <person name="Gao F."/>
            <person name="Huang H."/>
        </authorList>
    </citation>
    <scope>NUCLEOTIDE SEQUENCE [LARGE SCALE GENOMIC DNA]</scope>
    <source>
        <strain evidence="3 4">TJR01</strain>
    </source>
</reference>
<organism evidence="3 4">
    <name type="scientific">Acinetobacter haemolyticus</name>
    <dbReference type="NCBI Taxonomy" id="29430"/>
    <lineage>
        <taxon>Bacteria</taxon>
        <taxon>Pseudomonadati</taxon>
        <taxon>Pseudomonadota</taxon>
        <taxon>Gammaproteobacteria</taxon>
        <taxon>Moraxellales</taxon>
        <taxon>Moraxellaceae</taxon>
        <taxon>Acinetobacter</taxon>
    </lineage>
</organism>
<accession>A0A1L6KRD9</accession>
<gene>
    <name evidence="3" type="ORF">AHTJR_14760</name>
    <name evidence="2" type="ORF">J5N55_13230</name>
</gene>
<dbReference type="RefSeq" id="WP_000622362.1">
    <property type="nucleotide sequence ID" value="NZ_CP018871.1"/>
</dbReference>
<name>A0A1L6KRD9_ACIHA</name>
<dbReference type="AlphaFoldDB" id="A0A1L6KRD9"/>
<dbReference type="OrthoDB" id="6917259at2"/>
<evidence type="ECO:0000313" key="2">
    <source>
        <dbReference type="EMBL" id="MBO3659036.1"/>
    </source>
</evidence>
<feature type="domain" description="TniQ" evidence="1">
    <location>
        <begin position="16"/>
        <end position="149"/>
    </location>
</feature>
<dbReference type="Pfam" id="PF06527">
    <property type="entry name" value="TniQ"/>
    <property type="match status" value="1"/>
</dbReference>
<evidence type="ECO:0000259" key="1">
    <source>
        <dbReference type="Pfam" id="PF06527"/>
    </source>
</evidence>
<protein>
    <submittedName>
        <fullName evidence="2">TniQ family protein</fullName>
    </submittedName>
</protein>
<dbReference type="EMBL" id="CP038009">
    <property type="protein sequence ID" value="QBQ17455.1"/>
    <property type="molecule type" value="Genomic_DNA"/>
</dbReference>
<dbReference type="KEGG" id="ahl:AHTJS_15690"/>
<evidence type="ECO:0000313" key="3">
    <source>
        <dbReference type="EMBL" id="QBQ17455.1"/>
    </source>
</evidence>
<reference evidence="2" key="2">
    <citation type="submission" date="2021-03" db="EMBL/GenBank/DDBJ databases">
        <title>Acinetobacter spp. whole-genome sequenced from Terengganu.</title>
        <authorList>
            <person name="Mohd Rani F."/>
        </authorList>
    </citation>
    <scope>NUCLEOTIDE SEQUENCE</scope>
    <source>
        <strain evidence="2">AC1502</strain>
    </source>
</reference>
<proteinExistence type="predicted"/>
<dbReference type="Proteomes" id="UP000294395">
    <property type="component" value="Chromosome"/>
</dbReference>
<evidence type="ECO:0000313" key="4">
    <source>
        <dbReference type="Proteomes" id="UP000294395"/>
    </source>
</evidence>
<dbReference type="Proteomes" id="UP000670925">
    <property type="component" value="Unassembled WGS sequence"/>
</dbReference>
<dbReference type="InterPro" id="IPR009492">
    <property type="entry name" value="TniQ"/>
</dbReference>
<dbReference type="GeneID" id="29856066"/>
<dbReference type="EMBL" id="JAGFOT010000014">
    <property type="protein sequence ID" value="MBO3659036.1"/>
    <property type="molecule type" value="Genomic_DNA"/>
</dbReference>